<feature type="region of interest" description="Disordered" evidence="1">
    <location>
        <begin position="1"/>
        <end position="36"/>
    </location>
</feature>
<feature type="compositionally biased region" description="Basic and acidic residues" evidence="1">
    <location>
        <begin position="325"/>
        <end position="342"/>
    </location>
</feature>
<feature type="region of interest" description="Disordered" evidence="1">
    <location>
        <begin position="431"/>
        <end position="512"/>
    </location>
</feature>
<reference evidence="2" key="1">
    <citation type="journal article" date="2020" name="Fungal Divers.">
        <title>Resolving the Mortierellaceae phylogeny through synthesis of multi-gene phylogenetics and phylogenomics.</title>
        <authorList>
            <person name="Vandepol N."/>
            <person name="Liber J."/>
            <person name="Desiro A."/>
            <person name="Na H."/>
            <person name="Kennedy M."/>
            <person name="Barry K."/>
            <person name="Grigoriev I.V."/>
            <person name="Miller A.N."/>
            <person name="O'Donnell K."/>
            <person name="Stajich J.E."/>
            <person name="Bonito G."/>
        </authorList>
    </citation>
    <scope>NUCLEOTIDE SEQUENCE</scope>
    <source>
        <strain evidence="2">REB-010B</strain>
    </source>
</reference>
<protein>
    <submittedName>
        <fullName evidence="2">Uncharacterized protein</fullName>
    </submittedName>
</protein>
<feature type="region of interest" description="Disordered" evidence="1">
    <location>
        <begin position="224"/>
        <end position="342"/>
    </location>
</feature>
<gene>
    <name evidence="2" type="ORF">BGZ99_003252</name>
</gene>
<evidence type="ECO:0000256" key="1">
    <source>
        <dbReference type="SAM" id="MobiDB-lite"/>
    </source>
</evidence>
<feature type="compositionally biased region" description="Basic and acidic residues" evidence="1">
    <location>
        <begin position="239"/>
        <end position="250"/>
    </location>
</feature>
<keyword evidence="3" id="KW-1185">Reference proteome</keyword>
<sequence length="711" mass="78465">MSRLRTVPPKKPRLEPGHDSTTSTSTQTPSNNLTKKTVERLECVLIPAWDKDRTRPRAIDTAVDKQDVKDGDLTLAATNRSLIPITAATLSELQPPSQSKSAPRVLHGWWIEKKHALGKVPECESWVVLHGHVLEPRKMNGFPAGWKATLMRLLNETSIPITDTLNNTNITTVRISKPPILAGSEDMQVAAQHTIRWTTPTVKPRWSPTPGHFYLSAVEIPILPKRPRRSKPPIVNSADKSDKDHDERASRRQQRKSFTTTSHSRRSASDARSRQHKSGQLLETKQEDTATPAMGMSNSLVPRTLRSRRADTSHALLHSRSTGGHPDRERSESNVDPDLRPVDDTYDDDLLYEIKHAEEHVDVARHGYLDLGDVGTTQALTSTSPRQIDLISAKDNASPNAFQVLLLDSDAKEVTGINTLAVDNHFADHRDHADNVTNRDDGNDRNDENNRDDDKRIMPQLLHPSERPQDRQESEEKGHDACPTLDGSNTPQSLTSQAPILVTPTPKPSRSFFRSLSSISASSQSMIMDIGMHADSISNAALQDDVGPSDSLLGAYDFDTTMTVMPDALAMDTLFGGESEQIQPLDMFSTGFDPTSAIDTPSSVHRETPKPLEQQQQQQPLFNDSLYNYSHILHSPAAEDVVASDGYDTFLEEGDGQPSTDVSNSAMDSLDHAPLGEQEVDMAVVDQNDKVAAMEPSVAGEASRVSRSHYD</sequence>
<name>A0A9P6RMS8_9FUNG</name>
<feature type="compositionally biased region" description="Low complexity" evidence="1">
    <location>
        <begin position="20"/>
        <end position="30"/>
    </location>
</feature>
<feature type="compositionally biased region" description="Basic and acidic residues" evidence="1">
    <location>
        <begin position="464"/>
        <end position="480"/>
    </location>
</feature>
<accession>A0A9P6RMS8</accession>
<evidence type="ECO:0000313" key="2">
    <source>
        <dbReference type="EMBL" id="KAG0322536.1"/>
    </source>
</evidence>
<organism evidence="2 3">
    <name type="scientific">Dissophora globulifera</name>
    <dbReference type="NCBI Taxonomy" id="979702"/>
    <lineage>
        <taxon>Eukaryota</taxon>
        <taxon>Fungi</taxon>
        <taxon>Fungi incertae sedis</taxon>
        <taxon>Mucoromycota</taxon>
        <taxon>Mortierellomycotina</taxon>
        <taxon>Mortierellomycetes</taxon>
        <taxon>Mortierellales</taxon>
        <taxon>Mortierellaceae</taxon>
        <taxon>Dissophora</taxon>
    </lineage>
</organism>
<dbReference type="AlphaFoldDB" id="A0A9P6RMS8"/>
<dbReference type="Proteomes" id="UP000738325">
    <property type="component" value="Unassembled WGS sequence"/>
</dbReference>
<feature type="region of interest" description="Disordered" evidence="1">
    <location>
        <begin position="689"/>
        <end position="711"/>
    </location>
</feature>
<dbReference type="EMBL" id="JAAAIP010000208">
    <property type="protein sequence ID" value="KAG0322536.1"/>
    <property type="molecule type" value="Genomic_DNA"/>
</dbReference>
<feature type="region of interest" description="Disordered" evidence="1">
    <location>
        <begin position="649"/>
        <end position="669"/>
    </location>
</feature>
<proteinExistence type="predicted"/>
<feature type="compositionally biased region" description="Polar residues" evidence="1">
    <location>
        <begin position="657"/>
        <end position="667"/>
    </location>
</feature>
<feature type="compositionally biased region" description="Basic and acidic residues" evidence="1">
    <location>
        <begin position="431"/>
        <end position="457"/>
    </location>
</feature>
<evidence type="ECO:0000313" key="3">
    <source>
        <dbReference type="Proteomes" id="UP000738325"/>
    </source>
</evidence>
<comment type="caution">
    <text evidence="2">The sequence shown here is derived from an EMBL/GenBank/DDBJ whole genome shotgun (WGS) entry which is preliminary data.</text>
</comment>
<feature type="compositionally biased region" description="Polar residues" evidence="1">
    <location>
        <begin position="486"/>
        <end position="498"/>
    </location>
</feature>